<dbReference type="InterPro" id="IPR012999">
    <property type="entry name" value="Pyr_OxRdtase_I_AS"/>
</dbReference>
<feature type="domain" description="Pyridine nucleotide-disulphide oxidoreductase dimerisation" evidence="11">
    <location>
        <begin position="339"/>
        <end position="445"/>
    </location>
</feature>
<evidence type="ECO:0000256" key="7">
    <source>
        <dbReference type="ARBA" id="ARBA00023284"/>
    </source>
</evidence>
<evidence type="ECO:0000313" key="13">
    <source>
        <dbReference type="EMBL" id="GGF16536.1"/>
    </source>
</evidence>
<evidence type="ECO:0000313" key="14">
    <source>
        <dbReference type="Proteomes" id="UP000660110"/>
    </source>
</evidence>
<keyword evidence="6" id="KW-1015">Disulfide bond</keyword>
<evidence type="ECO:0000256" key="3">
    <source>
        <dbReference type="ARBA" id="ARBA00022827"/>
    </source>
</evidence>
<dbReference type="PANTHER" id="PTHR43014">
    <property type="entry name" value="MERCURIC REDUCTASE"/>
    <property type="match status" value="1"/>
</dbReference>
<keyword evidence="7 10" id="KW-0676">Redox-active center</keyword>
<dbReference type="RefSeq" id="WP_188376710.1">
    <property type="nucleotide sequence ID" value="NZ_BMEL01000001.1"/>
</dbReference>
<evidence type="ECO:0000256" key="6">
    <source>
        <dbReference type="ARBA" id="ARBA00023157"/>
    </source>
</evidence>
<dbReference type="SUPFAM" id="SSF51905">
    <property type="entry name" value="FAD/NAD(P)-binding domain"/>
    <property type="match status" value="1"/>
</dbReference>
<evidence type="ECO:0000256" key="4">
    <source>
        <dbReference type="ARBA" id="ARBA00022857"/>
    </source>
</evidence>
<dbReference type="Proteomes" id="UP000660110">
    <property type="component" value="Unassembled WGS sequence"/>
</dbReference>
<organism evidence="13 14">
    <name type="scientific">Halobacillus andaensis</name>
    <dbReference type="NCBI Taxonomy" id="1176239"/>
    <lineage>
        <taxon>Bacteria</taxon>
        <taxon>Bacillati</taxon>
        <taxon>Bacillota</taxon>
        <taxon>Bacilli</taxon>
        <taxon>Bacillales</taxon>
        <taxon>Bacillaceae</taxon>
        <taxon>Halobacillus</taxon>
    </lineage>
</organism>
<feature type="binding site" evidence="8">
    <location>
        <position position="52"/>
    </location>
    <ligand>
        <name>FAD</name>
        <dbReference type="ChEBI" id="CHEBI:57692"/>
    </ligand>
</feature>
<reference evidence="13" key="2">
    <citation type="submission" date="2020-09" db="EMBL/GenBank/DDBJ databases">
        <authorList>
            <person name="Sun Q."/>
            <person name="Zhou Y."/>
        </authorList>
    </citation>
    <scope>NUCLEOTIDE SEQUENCE</scope>
    <source>
        <strain evidence="13">CGMCC 1.12153</strain>
    </source>
</reference>
<evidence type="ECO:0000256" key="8">
    <source>
        <dbReference type="PIRSR" id="PIRSR000350-3"/>
    </source>
</evidence>
<feature type="binding site" evidence="8">
    <location>
        <position position="264"/>
    </location>
    <ligand>
        <name>NAD(+)</name>
        <dbReference type="ChEBI" id="CHEBI:57540"/>
    </ligand>
</feature>
<evidence type="ECO:0000256" key="2">
    <source>
        <dbReference type="ARBA" id="ARBA00022630"/>
    </source>
</evidence>
<dbReference type="InterPro" id="IPR016156">
    <property type="entry name" value="FAD/NAD-linked_Rdtase_dimer_sf"/>
</dbReference>
<evidence type="ECO:0000259" key="11">
    <source>
        <dbReference type="Pfam" id="PF02852"/>
    </source>
</evidence>
<dbReference type="InterPro" id="IPR004099">
    <property type="entry name" value="Pyr_nucl-diS_OxRdtase_dimer"/>
</dbReference>
<dbReference type="GO" id="GO:0003955">
    <property type="term" value="F:NAD(P)H dehydrogenase (quinone) activity"/>
    <property type="evidence" value="ECO:0007669"/>
    <property type="project" value="TreeGrafter"/>
</dbReference>
<dbReference type="PANTHER" id="PTHR43014:SF4">
    <property type="entry name" value="PYRIDINE NUCLEOTIDE-DISULFIDE OXIDOREDUCTASE RCLA-RELATED"/>
    <property type="match status" value="1"/>
</dbReference>
<keyword evidence="2 10" id="KW-0285">Flavoprotein</keyword>
<gene>
    <name evidence="13" type="ORF">GCM10010954_13930</name>
</gene>
<keyword evidence="8" id="KW-0520">NAD</keyword>
<accession>A0A917B164</accession>
<dbReference type="Gene3D" id="3.30.390.30">
    <property type="match status" value="1"/>
</dbReference>
<dbReference type="PROSITE" id="PS00076">
    <property type="entry name" value="PYRIDINE_REDOX_1"/>
    <property type="match status" value="1"/>
</dbReference>
<evidence type="ECO:0000256" key="1">
    <source>
        <dbReference type="ARBA" id="ARBA00007532"/>
    </source>
</evidence>
<dbReference type="AlphaFoldDB" id="A0A917B164"/>
<keyword evidence="3 8" id="KW-0274">FAD</keyword>
<evidence type="ECO:0000256" key="5">
    <source>
        <dbReference type="ARBA" id="ARBA00023002"/>
    </source>
</evidence>
<dbReference type="PIRSF" id="PIRSF000350">
    <property type="entry name" value="Mercury_reductase_MerA"/>
    <property type="match status" value="1"/>
</dbReference>
<sequence length="473" mass="51811">MSYDFQLAVIGGGSGGLTVAAGAASFGASVALIERKSELGGDCLHYGCMPSKALIQAAAEVQETAIHAKLSNEQYDQMFNKAMSRVREAVQDVQTHDSKQRFIDMGIKIYEASAQFEDDHTLRVGEEVITAKRIVIATGSSPAIPAISGLDDVPYLTNETIFSLEERPSSLVVIGGGVIGVELAQAMAHLGINVTILEGSDHILAKEDKEIAALAQEELAHKLTVITYSQVERVESSEEGVTVYFDKQGGQASVKASHLLVATGRKSNVEKLQVNRAGIETEDEAIKVDQRLRTNKPHIYAVGDCNGSMPFTHVAGMEGKIAVSNAIFGLSRKVSYEKVPWVVYTTPEIYHLGLTEQEAFEAYGDKLLTFKTHLKDADRFMAERNTTGLIKVITTEKGKIIGAHAFGPGAGEWMQEVGTIQALNKKFQTLSTIIHPYPARNNALSQTADLYWREKLFNSKWNQVIQWYVQTFR</sequence>
<feature type="binding site" evidence="8">
    <location>
        <begin position="175"/>
        <end position="182"/>
    </location>
    <ligand>
        <name>NAD(+)</name>
        <dbReference type="ChEBI" id="CHEBI:57540"/>
    </ligand>
</feature>
<dbReference type="Gene3D" id="3.50.50.60">
    <property type="entry name" value="FAD/NAD(P)-binding domain"/>
    <property type="match status" value="2"/>
</dbReference>
<keyword evidence="4" id="KW-0521">NADP</keyword>
<protein>
    <recommendedName>
        <fullName evidence="15">Mercuric reductase</fullName>
    </recommendedName>
</protein>
<dbReference type="EMBL" id="BMEL01000001">
    <property type="protein sequence ID" value="GGF16536.1"/>
    <property type="molecule type" value="Genomic_DNA"/>
</dbReference>
<dbReference type="Pfam" id="PF02852">
    <property type="entry name" value="Pyr_redox_dim"/>
    <property type="match status" value="1"/>
</dbReference>
<comment type="cofactor">
    <cofactor evidence="8">
        <name>FAD</name>
        <dbReference type="ChEBI" id="CHEBI:57692"/>
    </cofactor>
    <text evidence="8">Binds 1 FAD per subunit.</text>
</comment>
<dbReference type="SUPFAM" id="SSF55424">
    <property type="entry name" value="FAD/NAD-linked reductases, dimerisation (C-terminal) domain"/>
    <property type="match status" value="1"/>
</dbReference>
<dbReference type="Pfam" id="PF07992">
    <property type="entry name" value="Pyr_redox_2"/>
    <property type="match status" value="1"/>
</dbReference>
<evidence type="ECO:0008006" key="15">
    <source>
        <dbReference type="Google" id="ProtNLM"/>
    </source>
</evidence>
<evidence type="ECO:0000259" key="12">
    <source>
        <dbReference type="Pfam" id="PF07992"/>
    </source>
</evidence>
<dbReference type="InterPro" id="IPR001100">
    <property type="entry name" value="Pyr_nuc-diS_OxRdtase"/>
</dbReference>
<proteinExistence type="inferred from homology"/>
<dbReference type="PRINTS" id="PR00368">
    <property type="entry name" value="FADPNR"/>
</dbReference>
<reference evidence="13" key="1">
    <citation type="journal article" date="2014" name="Int. J. Syst. Evol. Microbiol.">
        <title>Complete genome sequence of Corynebacterium casei LMG S-19264T (=DSM 44701T), isolated from a smear-ripened cheese.</title>
        <authorList>
            <consortium name="US DOE Joint Genome Institute (JGI-PGF)"/>
            <person name="Walter F."/>
            <person name="Albersmeier A."/>
            <person name="Kalinowski J."/>
            <person name="Ruckert C."/>
        </authorList>
    </citation>
    <scope>NUCLEOTIDE SEQUENCE</scope>
    <source>
        <strain evidence="13">CGMCC 1.12153</strain>
    </source>
</reference>
<dbReference type="InterPro" id="IPR023753">
    <property type="entry name" value="FAD/NAD-binding_dom"/>
</dbReference>
<keyword evidence="14" id="KW-1185">Reference proteome</keyword>
<comment type="caution">
    <text evidence="13">The sequence shown here is derived from an EMBL/GenBank/DDBJ whole genome shotgun (WGS) entry which is preliminary data.</text>
</comment>
<feature type="binding site" evidence="8">
    <location>
        <position position="304"/>
    </location>
    <ligand>
        <name>FAD</name>
        <dbReference type="ChEBI" id="CHEBI:57692"/>
    </ligand>
</feature>
<dbReference type="PRINTS" id="PR00411">
    <property type="entry name" value="PNDRDTASEI"/>
</dbReference>
<evidence type="ECO:0000256" key="9">
    <source>
        <dbReference type="PIRSR" id="PIRSR000350-4"/>
    </source>
</evidence>
<name>A0A917B164_HALAA</name>
<keyword evidence="5 10" id="KW-0560">Oxidoreductase</keyword>
<dbReference type="InterPro" id="IPR036188">
    <property type="entry name" value="FAD/NAD-bd_sf"/>
</dbReference>
<feature type="binding site" evidence="8">
    <location>
        <position position="198"/>
    </location>
    <ligand>
        <name>NAD(+)</name>
        <dbReference type="ChEBI" id="CHEBI:57540"/>
    </ligand>
</feature>
<dbReference type="GO" id="GO:0016668">
    <property type="term" value="F:oxidoreductase activity, acting on a sulfur group of donors, NAD(P) as acceptor"/>
    <property type="evidence" value="ECO:0007669"/>
    <property type="project" value="InterPro"/>
</dbReference>
<feature type="binding site" evidence="8">
    <location>
        <begin position="138"/>
        <end position="140"/>
    </location>
    <ligand>
        <name>FAD</name>
        <dbReference type="ChEBI" id="CHEBI:57692"/>
    </ligand>
</feature>
<evidence type="ECO:0000256" key="10">
    <source>
        <dbReference type="RuleBase" id="RU003691"/>
    </source>
</evidence>
<feature type="domain" description="FAD/NAD(P)-binding" evidence="12">
    <location>
        <begin position="6"/>
        <end position="319"/>
    </location>
</feature>
<dbReference type="GO" id="GO:0050660">
    <property type="term" value="F:flavin adenine dinucleotide binding"/>
    <property type="evidence" value="ECO:0007669"/>
    <property type="project" value="TreeGrafter"/>
</dbReference>
<keyword evidence="8" id="KW-0547">Nucleotide-binding</keyword>
<feature type="disulfide bond" description="Redox-active" evidence="9">
    <location>
        <begin position="43"/>
        <end position="48"/>
    </location>
</feature>
<comment type="similarity">
    <text evidence="1 10">Belongs to the class-I pyridine nucleotide-disulfide oxidoreductase family.</text>
</comment>